<dbReference type="Proteomes" id="UP000005365">
    <property type="component" value="Unassembled WGS sequence"/>
</dbReference>
<organism evidence="1 2">
    <name type="scientific">Neisseria sicca ATCC 29256</name>
    <dbReference type="NCBI Taxonomy" id="547045"/>
    <lineage>
        <taxon>Bacteria</taxon>
        <taxon>Pseudomonadati</taxon>
        <taxon>Pseudomonadota</taxon>
        <taxon>Betaproteobacteria</taxon>
        <taxon>Neisseriales</taxon>
        <taxon>Neisseriaceae</taxon>
        <taxon>Neisseria</taxon>
    </lineage>
</organism>
<proteinExistence type="predicted"/>
<name>C6M0L8_NEISI</name>
<evidence type="ECO:0000313" key="2">
    <source>
        <dbReference type="Proteomes" id="UP000005365"/>
    </source>
</evidence>
<evidence type="ECO:0000313" key="1">
    <source>
        <dbReference type="EMBL" id="EET45942.1"/>
    </source>
</evidence>
<sequence length="76" mass="9056">MAWTIRRHPCFVLKAGHILSVPKKYTICPYAKLYKEIFGKSYYACTNFNKVKFHNEKITYITNSFRIFIRLLCRCG</sequence>
<dbReference type="EMBL" id="ACKO02000001">
    <property type="protein sequence ID" value="EET45942.1"/>
    <property type="molecule type" value="Genomic_DNA"/>
</dbReference>
<gene>
    <name evidence="1" type="ORF">NEISICOT_00043</name>
</gene>
<dbReference type="AlphaFoldDB" id="C6M0L8"/>
<accession>C6M0L8</accession>
<protein>
    <submittedName>
        <fullName evidence="1">Uncharacterized protein</fullName>
    </submittedName>
</protein>
<reference evidence="1" key="1">
    <citation type="submission" date="2009-07" db="EMBL/GenBank/DDBJ databases">
        <authorList>
            <person name="Weinstock G."/>
            <person name="Sodergren E."/>
            <person name="Clifton S."/>
            <person name="Fulton L."/>
            <person name="Fulton B."/>
            <person name="Courtney L."/>
            <person name="Fronick C."/>
            <person name="Harrison M."/>
            <person name="Strong C."/>
            <person name="Farmer C."/>
            <person name="Delahaunty K."/>
            <person name="Markovic C."/>
            <person name="Hall O."/>
            <person name="Minx P."/>
            <person name="Tomlinson C."/>
            <person name="Mitreva M."/>
            <person name="Nelson J."/>
            <person name="Hou S."/>
            <person name="Wollam A."/>
            <person name="Pepin K.H."/>
            <person name="Johnson M."/>
            <person name="Bhonagiri V."/>
            <person name="Nash W.E."/>
            <person name="Warren W."/>
            <person name="Chinwalla A."/>
            <person name="Mardis E.R."/>
            <person name="Wilson R.K."/>
        </authorList>
    </citation>
    <scope>NUCLEOTIDE SEQUENCE [LARGE SCALE GENOMIC DNA]</scope>
    <source>
        <strain evidence="1">ATCC 29256</strain>
    </source>
</reference>
<comment type="caution">
    <text evidence="1">The sequence shown here is derived from an EMBL/GenBank/DDBJ whole genome shotgun (WGS) entry which is preliminary data.</text>
</comment>
<keyword evidence="2" id="KW-1185">Reference proteome</keyword>